<comment type="caution">
    <text evidence="2">The sequence shown here is derived from an EMBL/GenBank/DDBJ whole genome shotgun (WGS) entry which is preliminary data.</text>
</comment>
<dbReference type="InterPro" id="IPR053737">
    <property type="entry name" value="Type_II_TA_Toxin"/>
</dbReference>
<dbReference type="SUPFAM" id="SSF140931">
    <property type="entry name" value="Fic-like"/>
    <property type="match status" value="1"/>
</dbReference>
<dbReference type="PIRSF" id="PIRSF018297">
    <property type="entry name" value="Doc"/>
    <property type="match status" value="1"/>
</dbReference>
<dbReference type="OrthoDB" id="9802752at2"/>
<dbReference type="InterPro" id="IPR036597">
    <property type="entry name" value="Fido-like_dom_sf"/>
</dbReference>
<evidence type="ECO:0000259" key="1">
    <source>
        <dbReference type="PROSITE" id="PS51459"/>
    </source>
</evidence>
<protein>
    <submittedName>
        <fullName evidence="2">Death-on-curing protein</fullName>
    </submittedName>
</protein>
<dbReference type="NCBIfam" id="TIGR01550">
    <property type="entry name" value="DOC_P1"/>
    <property type="match status" value="1"/>
</dbReference>
<reference evidence="2 3" key="1">
    <citation type="journal article" date="2010" name="J. Bacteriol.">
        <title>Genome sequence of Lentisphaera araneosa HTCC2155T, the type species of the order Lentisphaerales in the phylum Lentisphaerae.</title>
        <authorList>
            <person name="Thrash J.C."/>
            <person name="Cho J.C."/>
            <person name="Vergin K.L."/>
            <person name="Morris R.M."/>
            <person name="Giovannoni S.J."/>
        </authorList>
    </citation>
    <scope>NUCLEOTIDE SEQUENCE [LARGE SCALE GENOMIC DNA]</scope>
    <source>
        <strain evidence="2 3">HTCC2155</strain>
    </source>
</reference>
<dbReference type="STRING" id="313628.LNTAR_00835"/>
<dbReference type="RefSeq" id="WP_007278416.1">
    <property type="nucleotide sequence ID" value="NZ_ABCK01000007.1"/>
</dbReference>
<dbReference type="Pfam" id="PF02661">
    <property type="entry name" value="Fic"/>
    <property type="match status" value="1"/>
</dbReference>
<dbReference type="GO" id="GO:0016301">
    <property type="term" value="F:kinase activity"/>
    <property type="evidence" value="ECO:0007669"/>
    <property type="project" value="InterPro"/>
</dbReference>
<evidence type="ECO:0000313" key="3">
    <source>
        <dbReference type="Proteomes" id="UP000004947"/>
    </source>
</evidence>
<organism evidence="2 3">
    <name type="scientific">Lentisphaera araneosa HTCC2155</name>
    <dbReference type="NCBI Taxonomy" id="313628"/>
    <lineage>
        <taxon>Bacteria</taxon>
        <taxon>Pseudomonadati</taxon>
        <taxon>Lentisphaerota</taxon>
        <taxon>Lentisphaeria</taxon>
        <taxon>Lentisphaerales</taxon>
        <taxon>Lentisphaeraceae</taxon>
        <taxon>Lentisphaera</taxon>
    </lineage>
</organism>
<dbReference type="eggNOG" id="COG3654">
    <property type="taxonomic scope" value="Bacteria"/>
</dbReference>
<name>A6DKK4_9BACT</name>
<gene>
    <name evidence="2" type="ORF">LNTAR_00835</name>
</gene>
<proteinExistence type="predicted"/>
<dbReference type="InterPro" id="IPR006440">
    <property type="entry name" value="Doc"/>
</dbReference>
<dbReference type="PROSITE" id="PS51459">
    <property type="entry name" value="FIDO"/>
    <property type="match status" value="1"/>
</dbReference>
<keyword evidence="3" id="KW-1185">Reference proteome</keyword>
<sequence length="129" mass="14712">MIEPKWLSERLVLYIHQEQLLEHGGLPGIRDKGMFLSALNKAKNLFLYETPTIPQLAAVYAIGFCKNHPFVDGNKRVALVLCEYFLESNNFYLSASDEDVYTVFMELASSKISDDVFSAWLSENTQEIN</sequence>
<dbReference type="EMBL" id="ABCK01000007">
    <property type="protein sequence ID" value="EDM27902.1"/>
    <property type="molecule type" value="Genomic_DNA"/>
</dbReference>
<dbReference type="Proteomes" id="UP000004947">
    <property type="component" value="Unassembled WGS sequence"/>
</dbReference>
<evidence type="ECO:0000313" key="2">
    <source>
        <dbReference type="EMBL" id="EDM27902.1"/>
    </source>
</evidence>
<feature type="domain" description="Fido" evidence="1">
    <location>
        <begin position="7"/>
        <end position="123"/>
    </location>
</feature>
<dbReference type="PANTHER" id="PTHR39426:SF1">
    <property type="entry name" value="HOMOLOGY TO DEATH-ON-CURING PROTEIN OF PHAGE P1"/>
    <property type="match status" value="1"/>
</dbReference>
<dbReference type="AlphaFoldDB" id="A6DKK4"/>
<dbReference type="PANTHER" id="PTHR39426">
    <property type="entry name" value="HOMOLOGY TO DEATH-ON-CURING PROTEIN OF PHAGE P1"/>
    <property type="match status" value="1"/>
</dbReference>
<accession>A6DKK4</accession>
<dbReference type="InterPro" id="IPR003812">
    <property type="entry name" value="Fido"/>
</dbReference>
<dbReference type="Gene3D" id="1.20.120.1870">
    <property type="entry name" value="Fic/DOC protein, Fido domain"/>
    <property type="match status" value="1"/>
</dbReference>